<feature type="region of interest" description="Disordered" evidence="1">
    <location>
        <begin position="430"/>
        <end position="449"/>
    </location>
</feature>
<organism evidence="2 3">
    <name type="scientific">Mycena belliarum</name>
    <dbReference type="NCBI Taxonomy" id="1033014"/>
    <lineage>
        <taxon>Eukaryota</taxon>
        <taxon>Fungi</taxon>
        <taxon>Dikarya</taxon>
        <taxon>Basidiomycota</taxon>
        <taxon>Agaricomycotina</taxon>
        <taxon>Agaricomycetes</taxon>
        <taxon>Agaricomycetidae</taxon>
        <taxon>Agaricales</taxon>
        <taxon>Marasmiineae</taxon>
        <taxon>Mycenaceae</taxon>
        <taxon>Mycena</taxon>
    </lineage>
</organism>
<dbReference type="Proteomes" id="UP001222325">
    <property type="component" value="Unassembled WGS sequence"/>
</dbReference>
<feature type="region of interest" description="Disordered" evidence="1">
    <location>
        <begin position="379"/>
        <end position="407"/>
    </location>
</feature>
<gene>
    <name evidence="2" type="ORF">B0H15DRAFT_807576</name>
</gene>
<evidence type="ECO:0000313" key="3">
    <source>
        <dbReference type="Proteomes" id="UP001222325"/>
    </source>
</evidence>
<dbReference type="EMBL" id="JARJCN010000162">
    <property type="protein sequence ID" value="KAJ7066824.1"/>
    <property type="molecule type" value="Genomic_DNA"/>
</dbReference>
<sequence>MTYNQARPHYTGTDSRVYSTARLVSHHGFDEPPTVDDGMLFRLLQIHSYHSRVVALNGQRWMIWSANSQQDPFYPGSRTTYGVLFRDSELSQRRYDGRGGQWDHTRVPQAHSAIRPWLGFILRNVQEGNQNVEYTPVYSVWETTNSYQVGKLQSGFVESMEARNKDLDQQMNELLPSILTKRTTLCPYRPRTPTRADLAGLAAVVQYERAVDLAAECQAGMKEKCAWITMARLWLEEPFREPYVLATLDIILANDDYLGVWINGAQAEDPLWYLVSAKVPCFVIHELPQEEIVERVRNDFVVGTDVERVRTGYEFDRIGLAGPLATGRTKSTADDPGLRVPDDGTLRHRPSIPITVTNSGMAQSVLPPLIQRTDSLGRSTAFPASKTSDTGTVSYQASPGNVESLPQRVPNTISRACAYGVSLSKVDGSKHTTGFAGFSRELGATSNPR</sequence>
<dbReference type="AlphaFoldDB" id="A0AAD6TMN9"/>
<feature type="compositionally biased region" description="Polar residues" evidence="1">
    <location>
        <begin position="385"/>
        <end position="401"/>
    </location>
</feature>
<feature type="region of interest" description="Disordered" evidence="1">
    <location>
        <begin position="326"/>
        <end position="347"/>
    </location>
</feature>
<name>A0AAD6TMN9_9AGAR</name>
<reference evidence="2" key="1">
    <citation type="submission" date="2023-03" db="EMBL/GenBank/DDBJ databases">
        <title>Massive genome expansion in bonnet fungi (Mycena s.s.) driven by repeated elements and novel gene families across ecological guilds.</title>
        <authorList>
            <consortium name="Lawrence Berkeley National Laboratory"/>
            <person name="Harder C.B."/>
            <person name="Miyauchi S."/>
            <person name="Viragh M."/>
            <person name="Kuo A."/>
            <person name="Thoen E."/>
            <person name="Andreopoulos B."/>
            <person name="Lu D."/>
            <person name="Skrede I."/>
            <person name="Drula E."/>
            <person name="Henrissat B."/>
            <person name="Morin E."/>
            <person name="Kohler A."/>
            <person name="Barry K."/>
            <person name="LaButti K."/>
            <person name="Morin E."/>
            <person name="Salamov A."/>
            <person name="Lipzen A."/>
            <person name="Mereny Z."/>
            <person name="Hegedus B."/>
            <person name="Baldrian P."/>
            <person name="Stursova M."/>
            <person name="Weitz H."/>
            <person name="Taylor A."/>
            <person name="Grigoriev I.V."/>
            <person name="Nagy L.G."/>
            <person name="Martin F."/>
            <person name="Kauserud H."/>
        </authorList>
    </citation>
    <scope>NUCLEOTIDE SEQUENCE</scope>
    <source>
        <strain evidence="2">CBHHK173m</strain>
    </source>
</reference>
<protein>
    <submittedName>
        <fullName evidence="2">Uncharacterized protein</fullName>
    </submittedName>
</protein>
<evidence type="ECO:0000256" key="1">
    <source>
        <dbReference type="SAM" id="MobiDB-lite"/>
    </source>
</evidence>
<comment type="caution">
    <text evidence="2">The sequence shown here is derived from an EMBL/GenBank/DDBJ whole genome shotgun (WGS) entry which is preliminary data.</text>
</comment>
<keyword evidence="3" id="KW-1185">Reference proteome</keyword>
<feature type="compositionally biased region" description="Basic and acidic residues" evidence="1">
    <location>
        <begin position="331"/>
        <end position="346"/>
    </location>
</feature>
<proteinExistence type="predicted"/>
<evidence type="ECO:0000313" key="2">
    <source>
        <dbReference type="EMBL" id="KAJ7066824.1"/>
    </source>
</evidence>
<accession>A0AAD6TMN9</accession>